<comment type="caution">
    <text evidence="5">The sequence shown here is derived from an EMBL/GenBank/DDBJ whole genome shotgun (WGS) entry which is preliminary data.</text>
</comment>
<accession>A0AA35PVZ3</accession>
<dbReference type="InterPro" id="IPR045851">
    <property type="entry name" value="AMP-bd_C_sf"/>
</dbReference>
<dbReference type="EMBL" id="CABFNP030000446">
    <property type="protein sequence ID" value="CAI6015899.1"/>
    <property type="molecule type" value="Genomic_DNA"/>
</dbReference>
<protein>
    <submittedName>
        <fullName evidence="5">Uncharacterized protein</fullName>
    </submittedName>
</protein>
<dbReference type="SUPFAM" id="SSF56801">
    <property type="entry name" value="Acetyl-CoA synthetase-like"/>
    <property type="match status" value="1"/>
</dbReference>
<evidence type="ECO:0000313" key="6">
    <source>
        <dbReference type="Proteomes" id="UP001160390"/>
    </source>
</evidence>
<proteinExistence type="inferred from homology"/>
<feature type="domain" description="AMP-binding enzyme C-terminal" evidence="4">
    <location>
        <begin position="453"/>
        <end position="530"/>
    </location>
</feature>
<name>A0AA35PVZ3_9HYPO</name>
<feature type="domain" description="AMP-dependent synthetase/ligase" evidence="3">
    <location>
        <begin position="50"/>
        <end position="403"/>
    </location>
</feature>
<gene>
    <name evidence="5" type="ORF">CCHLO57077_00018408</name>
</gene>
<dbReference type="Proteomes" id="UP001160390">
    <property type="component" value="Unassembled WGS sequence"/>
</dbReference>
<dbReference type="PROSITE" id="PS00455">
    <property type="entry name" value="AMP_BINDING"/>
    <property type="match status" value="1"/>
</dbReference>
<dbReference type="InterPro" id="IPR025110">
    <property type="entry name" value="AMP-bd_C"/>
</dbReference>
<dbReference type="PANTHER" id="PTHR24096">
    <property type="entry name" value="LONG-CHAIN-FATTY-ACID--COA LIGASE"/>
    <property type="match status" value="1"/>
</dbReference>
<keyword evidence="6" id="KW-1185">Reference proteome</keyword>
<keyword evidence="2" id="KW-0436">Ligase</keyword>
<dbReference type="Gene3D" id="3.30.300.30">
    <property type="match status" value="1"/>
</dbReference>
<reference evidence="5" key="1">
    <citation type="submission" date="2023-01" db="EMBL/GenBank/DDBJ databases">
        <authorList>
            <person name="Piombo E."/>
        </authorList>
    </citation>
    <scope>NUCLEOTIDE SEQUENCE</scope>
</reference>
<dbReference type="AlphaFoldDB" id="A0AA35PVZ3"/>
<evidence type="ECO:0000259" key="3">
    <source>
        <dbReference type="Pfam" id="PF00501"/>
    </source>
</evidence>
<dbReference type="GO" id="GO:0019748">
    <property type="term" value="P:secondary metabolic process"/>
    <property type="evidence" value="ECO:0007669"/>
    <property type="project" value="TreeGrafter"/>
</dbReference>
<evidence type="ECO:0000259" key="4">
    <source>
        <dbReference type="Pfam" id="PF13193"/>
    </source>
</evidence>
<organism evidence="5 6">
    <name type="scientific">Clonostachys chloroleuca</name>
    <dbReference type="NCBI Taxonomy" id="1926264"/>
    <lineage>
        <taxon>Eukaryota</taxon>
        <taxon>Fungi</taxon>
        <taxon>Dikarya</taxon>
        <taxon>Ascomycota</taxon>
        <taxon>Pezizomycotina</taxon>
        <taxon>Sordariomycetes</taxon>
        <taxon>Hypocreomycetidae</taxon>
        <taxon>Hypocreales</taxon>
        <taxon>Bionectriaceae</taxon>
        <taxon>Clonostachys</taxon>
    </lineage>
</organism>
<sequence length="549" mass="59974">MIYEGPNLDVPTVDVLTFLFGNNSGWNRSTDDPNGRASDDTPLHAEARAPEKYITKAQLRNLTGCFAHFLRAEYAIGADGPSKDVVVPISTGQSALAALLYGVIAAEGIYAPVSHSSTVDDAVRQIKDGPGKVIVCSSDAKDLAIAAAARVGLPQRNVLVLTSYPEITLESVNGEVACDFKKQLQWRKITDPKELEQSKICIYYSSGTTGLPKVAEGSMLSSAGRILLEKAKVQFRTLAHLPTAHAAALVCYFVNPIYEGGVTYWMPTFNFDDFLRYFGELKITSIFSVPPVFLGIAKHPAVKDQFSNLVIVCSGAAPMSKEIQDAAKSRMKLEGLFAQTWGMTETSASVTWSTPTKTNTAGSVGRLLPNTKLRLVDEEEKDVPEGQPGEALVKAPTVVQGYHRNPEANKATFTADGWLRTGDILCMRGDELFVVDRKKEMIKYKAFQVAPAELEGIIASHSAVLDAAVIGVPQNYTEVPRAYVVLAPPAKGRISEEDIMDFVKSKVMDYKRLRGGVRFVDAVPRSASGKILRKELRERRKLKDQQSKL</sequence>
<dbReference type="PANTHER" id="PTHR24096:SF149">
    <property type="entry name" value="AMP-BINDING DOMAIN-CONTAINING PROTEIN-RELATED"/>
    <property type="match status" value="1"/>
</dbReference>
<evidence type="ECO:0000256" key="1">
    <source>
        <dbReference type="ARBA" id="ARBA00006432"/>
    </source>
</evidence>
<dbReference type="Gene3D" id="3.40.50.12780">
    <property type="entry name" value="N-terminal domain of ligase-like"/>
    <property type="match status" value="1"/>
</dbReference>
<evidence type="ECO:0000313" key="5">
    <source>
        <dbReference type="EMBL" id="CAI6015899.1"/>
    </source>
</evidence>
<evidence type="ECO:0000256" key="2">
    <source>
        <dbReference type="ARBA" id="ARBA00022598"/>
    </source>
</evidence>
<dbReference type="GO" id="GO:0016405">
    <property type="term" value="F:CoA-ligase activity"/>
    <property type="evidence" value="ECO:0007669"/>
    <property type="project" value="TreeGrafter"/>
</dbReference>
<dbReference type="InterPro" id="IPR000873">
    <property type="entry name" value="AMP-dep_synth/lig_dom"/>
</dbReference>
<dbReference type="Pfam" id="PF13193">
    <property type="entry name" value="AMP-binding_C"/>
    <property type="match status" value="1"/>
</dbReference>
<dbReference type="InterPro" id="IPR042099">
    <property type="entry name" value="ANL_N_sf"/>
</dbReference>
<comment type="similarity">
    <text evidence="1">Belongs to the ATP-dependent AMP-binding enzyme family.</text>
</comment>
<dbReference type="InterPro" id="IPR020845">
    <property type="entry name" value="AMP-binding_CS"/>
</dbReference>
<dbReference type="FunFam" id="3.30.300.30:FF:000007">
    <property type="entry name" value="4-coumarate--CoA ligase 2"/>
    <property type="match status" value="1"/>
</dbReference>
<dbReference type="Pfam" id="PF00501">
    <property type="entry name" value="AMP-binding"/>
    <property type="match status" value="1"/>
</dbReference>